<protein>
    <submittedName>
        <fullName evidence="5">Chromosome (Plasmid) partitioning protein ParB</fullName>
    </submittedName>
</protein>
<dbReference type="InterPro" id="IPR057240">
    <property type="entry name" value="ParB_dimer_C"/>
</dbReference>
<evidence type="ECO:0000313" key="5">
    <source>
        <dbReference type="EMBL" id="VAX22988.1"/>
    </source>
</evidence>
<dbReference type="PANTHER" id="PTHR33375:SF1">
    <property type="entry name" value="CHROMOSOME-PARTITIONING PROTEIN PARB-RELATED"/>
    <property type="match status" value="1"/>
</dbReference>
<dbReference type="InterPro" id="IPR036086">
    <property type="entry name" value="ParB/Sulfiredoxin_sf"/>
</dbReference>
<keyword evidence="2" id="KW-0159">Chromosome partition</keyword>
<name>A0A3B1CG90_9ZZZZ</name>
<dbReference type="InterPro" id="IPR003115">
    <property type="entry name" value="ParB_N"/>
</dbReference>
<dbReference type="Gene3D" id="3.90.1530.30">
    <property type="match status" value="1"/>
</dbReference>
<dbReference type="InterPro" id="IPR004437">
    <property type="entry name" value="ParB/RepB/Spo0J"/>
</dbReference>
<dbReference type="AlphaFoldDB" id="A0A3B1CG90"/>
<dbReference type="GO" id="GO:0003677">
    <property type="term" value="F:DNA binding"/>
    <property type="evidence" value="ECO:0007669"/>
    <property type="project" value="UniProtKB-KW"/>
</dbReference>
<dbReference type="GO" id="GO:0045881">
    <property type="term" value="P:positive regulation of sporulation resulting in formation of a cellular spore"/>
    <property type="evidence" value="ECO:0007669"/>
    <property type="project" value="TreeGrafter"/>
</dbReference>
<feature type="domain" description="ParB-like N-terminal" evidence="4">
    <location>
        <begin position="48"/>
        <end position="138"/>
    </location>
</feature>
<dbReference type="Pfam" id="PF17762">
    <property type="entry name" value="HTH_ParB"/>
    <property type="match status" value="1"/>
</dbReference>
<dbReference type="FunFam" id="1.10.10.2830:FF:000001">
    <property type="entry name" value="Chromosome partitioning protein ParB"/>
    <property type="match status" value="1"/>
</dbReference>
<comment type="similarity">
    <text evidence="1">Belongs to the ParB family.</text>
</comment>
<dbReference type="EMBL" id="UOGD01000238">
    <property type="protein sequence ID" value="VAX22988.1"/>
    <property type="molecule type" value="Genomic_DNA"/>
</dbReference>
<organism evidence="5">
    <name type="scientific">hydrothermal vent metagenome</name>
    <dbReference type="NCBI Taxonomy" id="652676"/>
    <lineage>
        <taxon>unclassified sequences</taxon>
        <taxon>metagenomes</taxon>
        <taxon>ecological metagenomes</taxon>
    </lineage>
</organism>
<reference evidence="5" key="1">
    <citation type="submission" date="2018-06" db="EMBL/GenBank/DDBJ databases">
        <authorList>
            <person name="Zhirakovskaya E."/>
        </authorList>
    </citation>
    <scope>NUCLEOTIDE SEQUENCE</scope>
</reference>
<gene>
    <name evidence="5" type="ORF">MNBD_IGNAVI01-721</name>
</gene>
<accession>A0A3B1CG90</accession>
<dbReference type="PANTHER" id="PTHR33375">
    <property type="entry name" value="CHROMOSOME-PARTITIONING PROTEIN PARB-RELATED"/>
    <property type="match status" value="1"/>
</dbReference>
<keyword evidence="3" id="KW-0238">DNA-binding</keyword>
<dbReference type="GO" id="GO:0007059">
    <property type="term" value="P:chromosome segregation"/>
    <property type="evidence" value="ECO:0007669"/>
    <property type="project" value="UniProtKB-KW"/>
</dbReference>
<proteinExistence type="inferred from homology"/>
<evidence type="ECO:0000256" key="2">
    <source>
        <dbReference type="ARBA" id="ARBA00022829"/>
    </source>
</evidence>
<dbReference type="InterPro" id="IPR041468">
    <property type="entry name" value="HTH_ParB/Spo0J"/>
</dbReference>
<evidence type="ECO:0000259" key="4">
    <source>
        <dbReference type="SMART" id="SM00470"/>
    </source>
</evidence>
<dbReference type="SUPFAM" id="SSF110849">
    <property type="entry name" value="ParB/Sulfiredoxin"/>
    <property type="match status" value="1"/>
</dbReference>
<dbReference type="CDD" id="cd16393">
    <property type="entry name" value="SPO0J_N"/>
    <property type="match status" value="1"/>
</dbReference>
<dbReference type="InterPro" id="IPR050336">
    <property type="entry name" value="Chromosome_partition/occlusion"/>
</dbReference>
<dbReference type="NCBIfam" id="TIGR00180">
    <property type="entry name" value="parB_part"/>
    <property type="match status" value="1"/>
</dbReference>
<dbReference type="SMART" id="SM00470">
    <property type="entry name" value="ParB"/>
    <property type="match status" value="1"/>
</dbReference>
<dbReference type="Pfam" id="PF02195">
    <property type="entry name" value="ParB_N"/>
    <property type="match status" value="1"/>
</dbReference>
<dbReference type="Gene3D" id="1.10.10.2830">
    <property type="match status" value="1"/>
</dbReference>
<dbReference type="FunFam" id="3.90.1530.30:FF:000001">
    <property type="entry name" value="Chromosome partitioning protein ParB"/>
    <property type="match status" value="1"/>
</dbReference>
<evidence type="ECO:0000256" key="3">
    <source>
        <dbReference type="ARBA" id="ARBA00023125"/>
    </source>
</evidence>
<dbReference type="GO" id="GO:0005694">
    <property type="term" value="C:chromosome"/>
    <property type="evidence" value="ECO:0007669"/>
    <property type="project" value="TreeGrafter"/>
</dbReference>
<evidence type="ECO:0000256" key="1">
    <source>
        <dbReference type="ARBA" id="ARBA00006295"/>
    </source>
</evidence>
<sequence>MSKPHTGLGRGLGALLNPNFNKENLDEKVTVSSSELRKDDGESVDILVKIPVANIVPNPYQPRSNFNKTTLDELKKSILENGLIQPITVRRKDGVYELISGERRLRASKEIGIKEIPAYVIKVDTKEAMVALSLIENIQREELNPIEVATAYKQLMEECNLSQEEIATKVGKERSTITNTIRLLKLSAKIQEHLINGDISSGHARALLSVDDESYQMVILERILKDQLSVRAVEKLVKSPAKVASKRKKSNMESLSGDEIANRDIENKLRGIFGTKVLLKQKKDGSGNITIEFYSMDELERLFELFDSIGKNYS</sequence>
<dbReference type="Pfam" id="PF23552">
    <property type="entry name" value="ParB_C"/>
    <property type="match status" value="1"/>
</dbReference>